<dbReference type="InterPro" id="IPR036597">
    <property type="entry name" value="Fido-like_dom_sf"/>
</dbReference>
<gene>
    <name evidence="2" type="ORF">EZS27_021145</name>
</gene>
<proteinExistence type="predicted"/>
<dbReference type="EMBL" id="SNRY01001547">
    <property type="protein sequence ID" value="KAA6330116.1"/>
    <property type="molecule type" value="Genomic_DNA"/>
</dbReference>
<evidence type="ECO:0000313" key="2">
    <source>
        <dbReference type="EMBL" id="KAA6330116.1"/>
    </source>
</evidence>
<dbReference type="PANTHER" id="PTHR13504:SF38">
    <property type="entry name" value="FIDO DOMAIN-CONTAINING PROTEIN"/>
    <property type="match status" value="1"/>
</dbReference>
<dbReference type="InterPro" id="IPR040198">
    <property type="entry name" value="Fido_containing"/>
</dbReference>
<dbReference type="Gene3D" id="1.10.3290.10">
    <property type="entry name" value="Fido-like domain"/>
    <property type="match status" value="1"/>
</dbReference>
<evidence type="ECO:0000259" key="1">
    <source>
        <dbReference type="PROSITE" id="PS51459"/>
    </source>
</evidence>
<dbReference type="InterPro" id="IPR003812">
    <property type="entry name" value="Fido"/>
</dbReference>
<accession>A0A5J4R7Y7</accession>
<feature type="domain" description="Fido" evidence="1">
    <location>
        <begin position="321"/>
        <end position="454"/>
    </location>
</feature>
<protein>
    <recommendedName>
        <fullName evidence="1">Fido domain-containing protein</fullName>
    </recommendedName>
</protein>
<sequence>MNDKVDLSKEIIFSSSDKSLSNQINKAEKEGKIKKIAPRIYTTNLRDSEEYIFKRNFFEILKWRFPDAVISHRSASELRPTETGNFFITSNYTKKITDLKGITLNVMEGKPALKSDVNLGGIYASSEWRWILENMQVSRKKGGESKNFPIEYIEDKLEKIIIREGEEGINKFRDKVREIAKQLSYDNEFNKLSTIISALLSTHNYEVLSSTSARARATGMPFDAKRVEVFEILYDKLKDYYFPERTDKNNSEDSFRLFSFFEAYFSNYIEGTEFTIEDAKKIVDTGIVIPKRIKDSHDILGTFHIVSNSSEMSITPSSVDELIQILKRRHLTMMSGRAEEVNAGDFKSQNNRAGNTEFVDYTLVEGTLRQSFKYYAALTDPMAKAIFMMFMISEVHPFTDGNGRISRIMGNAELFKSGLSRIIVPTVYREDYIMSLKKLTNRKAPDTYIRVMDKLQYFSNNIFGENFDELNNYFRETNAYKEPSEGKLQIIERSIPALKLDEI</sequence>
<dbReference type="SUPFAM" id="SSF140931">
    <property type="entry name" value="Fic-like"/>
    <property type="match status" value="1"/>
</dbReference>
<dbReference type="Pfam" id="PF02661">
    <property type="entry name" value="Fic"/>
    <property type="match status" value="1"/>
</dbReference>
<dbReference type="AlphaFoldDB" id="A0A5J4R7Y7"/>
<comment type="caution">
    <text evidence="2">The sequence shown here is derived from an EMBL/GenBank/DDBJ whole genome shotgun (WGS) entry which is preliminary data.</text>
</comment>
<organism evidence="2">
    <name type="scientific">termite gut metagenome</name>
    <dbReference type="NCBI Taxonomy" id="433724"/>
    <lineage>
        <taxon>unclassified sequences</taxon>
        <taxon>metagenomes</taxon>
        <taxon>organismal metagenomes</taxon>
    </lineage>
</organism>
<dbReference type="PROSITE" id="PS51459">
    <property type="entry name" value="FIDO"/>
    <property type="match status" value="1"/>
</dbReference>
<reference evidence="2" key="1">
    <citation type="submission" date="2019-03" db="EMBL/GenBank/DDBJ databases">
        <title>Single cell metagenomics reveals metabolic interactions within the superorganism composed of flagellate Streblomastix strix and complex community of Bacteroidetes bacteria on its surface.</title>
        <authorList>
            <person name="Treitli S.C."/>
            <person name="Kolisko M."/>
            <person name="Husnik F."/>
            <person name="Keeling P."/>
            <person name="Hampl V."/>
        </authorList>
    </citation>
    <scope>NUCLEOTIDE SEQUENCE</scope>
    <source>
        <strain evidence="2">STM</strain>
    </source>
</reference>
<name>A0A5J4R7Y7_9ZZZZ</name>
<dbReference type="PANTHER" id="PTHR13504">
    <property type="entry name" value="FIDO DOMAIN-CONTAINING PROTEIN DDB_G0283145"/>
    <property type="match status" value="1"/>
</dbReference>